<proteinExistence type="predicted"/>
<gene>
    <name evidence="1" type="ORF">O0S09_00320</name>
</gene>
<dbReference type="EMBL" id="JAPTGC010000001">
    <property type="protein sequence ID" value="MCZ0861698.1"/>
    <property type="molecule type" value="Genomic_DNA"/>
</dbReference>
<sequence>MVSSEHKEMLAKFSHVWERVPLDGTEGGQGIGLTLDDPQGPERFALQDAVEKLDISEAEYMQIVNPELYLDMGDDTRKSLARMPNMRKNT</sequence>
<keyword evidence="2" id="KW-1185">Reference proteome</keyword>
<name>A0ABT4IIY3_9EURY</name>
<organism evidence="1 2">
    <name type="scientific">Methanocorpusculum vombati</name>
    <dbReference type="NCBI Taxonomy" id="3002864"/>
    <lineage>
        <taxon>Archaea</taxon>
        <taxon>Methanobacteriati</taxon>
        <taxon>Methanobacteriota</taxon>
        <taxon>Stenosarchaea group</taxon>
        <taxon>Methanomicrobia</taxon>
        <taxon>Methanomicrobiales</taxon>
        <taxon>Methanocorpusculaceae</taxon>
        <taxon>Methanocorpusculum</taxon>
    </lineage>
</organism>
<comment type="caution">
    <text evidence="1">The sequence shown here is derived from an EMBL/GenBank/DDBJ whole genome shotgun (WGS) entry which is preliminary data.</text>
</comment>
<protein>
    <submittedName>
        <fullName evidence="1">Uncharacterized protein</fullName>
    </submittedName>
</protein>
<dbReference type="RefSeq" id="WP_268921878.1">
    <property type="nucleotide sequence ID" value="NZ_JAPTGC010000001.1"/>
</dbReference>
<accession>A0ABT4IIY3</accession>
<evidence type="ECO:0000313" key="2">
    <source>
        <dbReference type="Proteomes" id="UP001141336"/>
    </source>
</evidence>
<evidence type="ECO:0000313" key="1">
    <source>
        <dbReference type="EMBL" id="MCZ0861698.1"/>
    </source>
</evidence>
<reference evidence="1" key="1">
    <citation type="submission" date="2022-12" db="EMBL/GenBank/DDBJ databases">
        <title>Isolation and characterisation of novel Methanocorpusculum spp. from native Australian herbivores indicates the genus is ancestrally host-associated.</title>
        <authorList>
            <person name="Volmer J.G."/>
            <person name="Soo R.M."/>
            <person name="Evans P.N."/>
            <person name="Hoedt E.C."/>
            <person name="Astorga Alsina A.L."/>
            <person name="Woodcroft B.J."/>
            <person name="Tyson G.W."/>
            <person name="Hugenholtz P."/>
            <person name="Morrison M."/>
        </authorList>
    </citation>
    <scope>NUCLEOTIDE SEQUENCE</scope>
    <source>
        <strain evidence="1">CW153</strain>
    </source>
</reference>
<dbReference type="Proteomes" id="UP001141336">
    <property type="component" value="Unassembled WGS sequence"/>
</dbReference>